<dbReference type="Proteomes" id="UP000051298">
    <property type="component" value="Unassembled WGS sequence"/>
</dbReference>
<accession>A0A0P1F344</accession>
<proteinExistence type="predicted"/>
<dbReference type="eggNOG" id="COG0790">
    <property type="taxonomic scope" value="Bacteria"/>
</dbReference>
<sequence>MDIVYILTNEAMPGLVKVGKTTSDLLGRIRALDTTGIPLPFECFFAAEVADCHLAEKLIHDAFDDHRVRKSREFFEIAPERIASALKLAAVREITPTGPVIVEPDDAAALKKAKERRNRFSFRTAEVPLGAVLAHKKDEAEVCTVKDNHTVIYNGEEMSLSQSALRVFHKLGYNWSAVSGPSSWIYEGELLDERCRRIEDAD</sequence>
<dbReference type="InterPro" id="IPR018306">
    <property type="entry name" value="Phage_T5_Orf172_DNA-bd"/>
</dbReference>
<feature type="domain" description="Bacteriophage T5 Orf172 DNA-binding" evidence="1">
    <location>
        <begin position="10"/>
        <end position="89"/>
    </location>
</feature>
<evidence type="ECO:0000313" key="2">
    <source>
        <dbReference type="EMBL" id="CUH62111.1"/>
    </source>
</evidence>
<dbReference type="AlphaFoldDB" id="A0A0P1F344"/>
<dbReference type="SMART" id="SM00974">
    <property type="entry name" value="T5orf172"/>
    <property type="match status" value="1"/>
</dbReference>
<name>A0A0P1F344_9RHOB</name>
<dbReference type="RefSeq" id="WP_058124629.1">
    <property type="nucleotide sequence ID" value="NZ_CYRX01000033.1"/>
</dbReference>
<dbReference type="Pfam" id="PF10544">
    <property type="entry name" value="T5orf172"/>
    <property type="match status" value="1"/>
</dbReference>
<evidence type="ECO:0000313" key="3">
    <source>
        <dbReference type="Proteomes" id="UP000051298"/>
    </source>
</evidence>
<dbReference type="EMBL" id="CYRX01000033">
    <property type="protein sequence ID" value="CUH62111.1"/>
    <property type="molecule type" value="Genomic_DNA"/>
</dbReference>
<organism evidence="2 3">
    <name type="scientific">Thalassobacter stenotrophicus</name>
    <dbReference type="NCBI Taxonomy" id="266809"/>
    <lineage>
        <taxon>Bacteria</taxon>
        <taxon>Pseudomonadati</taxon>
        <taxon>Pseudomonadota</taxon>
        <taxon>Alphaproteobacteria</taxon>
        <taxon>Rhodobacterales</taxon>
        <taxon>Roseobacteraceae</taxon>
        <taxon>Thalassobacter</taxon>
    </lineage>
</organism>
<evidence type="ECO:0000259" key="1">
    <source>
        <dbReference type="SMART" id="SM00974"/>
    </source>
</evidence>
<protein>
    <submittedName>
        <fullName evidence="2">T5orf172 domain protein</fullName>
    </submittedName>
</protein>
<gene>
    <name evidence="2" type="ORF">THS5294_03425</name>
</gene>
<reference evidence="2 3" key="1">
    <citation type="submission" date="2015-09" db="EMBL/GenBank/DDBJ databases">
        <authorList>
            <consortium name="Swine Surveillance"/>
        </authorList>
    </citation>
    <scope>NUCLEOTIDE SEQUENCE [LARGE SCALE GENOMIC DNA]</scope>
    <source>
        <strain evidence="2 3">CECT 5294</strain>
    </source>
</reference>
<dbReference type="STRING" id="266809.PM03_02490"/>